<dbReference type="InterPro" id="IPR012296">
    <property type="entry name" value="Nuclease_put_TT1808"/>
</dbReference>
<comment type="caution">
    <text evidence="2">The sequence shown here is derived from an EMBL/GenBank/DDBJ whole genome shotgun (WGS) entry which is preliminary data.</text>
</comment>
<dbReference type="Gene3D" id="3.90.1570.10">
    <property type="entry name" value="tt1808, chain A"/>
    <property type="match status" value="1"/>
</dbReference>
<keyword evidence="3" id="KW-1185">Reference proteome</keyword>
<name>A0A2R5FRY2_NOSCO</name>
<proteinExistence type="predicted"/>
<dbReference type="InterPro" id="IPR008538">
    <property type="entry name" value="Uma2"/>
</dbReference>
<dbReference type="CDD" id="cd06260">
    <property type="entry name" value="DUF820-like"/>
    <property type="match status" value="1"/>
</dbReference>
<evidence type="ECO:0000259" key="1">
    <source>
        <dbReference type="Pfam" id="PF05685"/>
    </source>
</evidence>
<gene>
    <name evidence="2" type="ORF">NIES4072_20790</name>
</gene>
<sequence length="124" mass="14114">MVQTLRKLVTFDEFVAKYPDNTGKRYELHDGVIVEMSQPTGDHEEVVGFLAFEVTRECIRLNLPYFIPKTALVKPPENESAYSPDVLILNRPNLVNEPLWKKESTVSQAESIPLVVEVFSSAEY</sequence>
<dbReference type="Pfam" id="PF05685">
    <property type="entry name" value="Uma2"/>
    <property type="match status" value="1"/>
</dbReference>
<evidence type="ECO:0000313" key="3">
    <source>
        <dbReference type="Proteomes" id="UP000245124"/>
    </source>
</evidence>
<dbReference type="Proteomes" id="UP000245124">
    <property type="component" value="Unassembled WGS sequence"/>
</dbReference>
<reference evidence="2 3" key="1">
    <citation type="submission" date="2017-06" db="EMBL/GenBank/DDBJ databases">
        <title>Genome sequencing of cyanobaciteial culture collection at National Institute for Environmental Studies (NIES).</title>
        <authorList>
            <person name="Hirose Y."/>
            <person name="Shimura Y."/>
            <person name="Fujisawa T."/>
            <person name="Nakamura Y."/>
            <person name="Kawachi M."/>
        </authorList>
    </citation>
    <scope>NUCLEOTIDE SEQUENCE [LARGE SCALE GENOMIC DNA]</scope>
    <source>
        <strain evidence="2 3">NIES-4072</strain>
    </source>
</reference>
<accession>A0A2R5FRY2</accession>
<dbReference type="SUPFAM" id="SSF52980">
    <property type="entry name" value="Restriction endonuclease-like"/>
    <property type="match status" value="1"/>
</dbReference>
<feature type="domain" description="Putative restriction endonuclease" evidence="1">
    <location>
        <begin position="12"/>
        <end position="121"/>
    </location>
</feature>
<evidence type="ECO:0000313" key="2">
    <source>
        <dbReference type="EMBL" id="GBG18414.1"/>
    </source>
</evidence>
<dbReference type="AlphaFoldDB" id="A0A2R5FRY2"/>
<protein>
    <recommendedName>
        <fullName evidence="1">Putative restriction endonuclease domain-containing protein</fullName>
    </recommendedName>
</protein>
<dbReference type="InterPro" id="IPR011335">
    <property type="entry name" value="Restrct_endonuc-II-like"/>
</dbReference>
<dbReference type="EMBL" id="BDUD01000001">
    <property type="protein sequence ID" value="GBG18414.1"/>
    <property type="molecule type" value="Genomic_DNA"/>
</dbReference>
<organism evidence="2 3">
    <name type="scientific">Nostoc commune NIES-4072</name>
    <dbReference type="NCBI Taxonomy" id="2005467"/>
    <lineage>
        <taxon>Bacteria</taxon>
        <taxon>Bacillati</taxon>
        <taxon>Cyanobacteriota</taxon>
        <taxon>Cyanophyceae</taxon>
        <taxon>Nostocales</taxon>
        <taxon>Nostocaceae</taxon>
        <taxon>Nostoc</taxon>
    </lineage>
</organism>